<evidence type="ECO:0000313" key="6">
    <source>
        <dbReference type="Proteomes" id="UP000770015"/>
    </source>
</evidence>
<dbReference type="PANTHER" id="PTHR24126">
    <property type="entry name" value="ANKYRIN REPEAT, PH AND SEC7 DOMAIN CONTAINING PROTEIN SECG-RELATED"/>
    <property type="match status" value="1"/>
</dbReference>
<dbReference type="PROSITE" id="PS50088">
    <property type="entry name" value="ANK_REPEAT"/>
    <property type="match status" value="1"/>
</dbReference>
<evidence type="ECO:0000256" key="4">
    <source>
        <dbReference type="SAM" id="MobiDB-lite"/>
    </source>
</evidence>
<evidence type="ECO:0000256" key="3">
    <source>
        <dbReference type="PROSITE-ProRule" id="PRU00023"/>
    </source>
</evidence>
<feature type="region of interest" description="Disordered" evidence="4">
    <location>
        <begin position="558"/>
        <end position="592"/>
    </location>
</feature>
<dbReference type="PANTHER" id="PTHR24126:SF14">
    <property type="entry name" value="ANK_REP_REGION DOMAIN-CONTAINING PROTEIN"/>
    <property type="match status" value="1"/>
</dbReference>
<sequence>MASDSIGSSVGGQTGRPSMWDGSGERKLARLYTYTRLSMEQIQKVLGATVFRERPAPPGEDSIHKKLSTNLDKEMRWLRPKTDTDLSRRFAGLATSPTRSHPPDNALRREHSSSVSSHNTIDDLVKDEPTVTPNFNNYYTPNPHAAMYWAQPIAPAPAALPAVTTHNQAFAAARQPEGTASFGLGIDPMSAQGHLMRQSTILSTTTDMTSVTIKQALPNCDEGLIRKVSKLMKRYTIPTPPIGPNTPENWQSVSPGGVEHPWTYDEDEDLLSSNDRPLPGAFLRMDLEMPSDRQCKGEEWPNHRTRCFCDAAAAAAAAVPVTTSPGHVSGHHWVSEAGVSYHIQHTLNHIDGLFSAIDQRLRDPYGNTMLHLLAARDVHHETLIAAMDRSKDLTATNSAGQTCLHLLGPSWFAQPESLIKLLHDLDRKGHDIFVRDVYGKTIFHVLEDKFEDNARPILEGILQPFQHELYHHRDAFGVHPGRDQKSWRPALQLDTSFLGPGEIGSRPIVGDGNYSEQARLLQFIEAAHVDCRQEDDRGRNGLHCLAAVILSEDTLRAQYPHDDSPPVPDSPSNTRKRKFHTPHMDKKRSDSTKGRLSFRWELLQSLLRAGADPNHYAADGTTPLMAFIMYLPEDGDYKIPPTILSDLITAGARVDARNRKGETALHVAARFGRKLATRILVQNGANVHARDSAGRSVLDVLDIKYARTRPDSKANAVTEACRAYLTGSESKAIQNPSITQEWGWRGQ</sequence>
<dbReference type="PROSITE" id="PS50297">
    <property type="entry name" value="ANK_REP_REGION"/>
    <property type="match status" value="1"/>
</dbReference>
<dbReference type="InterPro" id="IPR036770">
    <property type="entry name" value="Ankyrin_rpt-contain_sf"/>
</dbReference>
<dbReference type="EMBL" id="JAGSXJ010000016">
    <property type="protein sequence ID" value="KAH6684883.1"/>
    <property type="molecule type" value="Genomic_DNA"/>
</dbReference>
<protein>
    <recommendedName>
        <fullName evidence="7">Ankyrin repeat protein</fullName>
    </recommendedName>
</protein>
<name>A0A9P8V8U2_9PEZI</name>
<feature type="compositionally biased region" description="Basic and acidic residues" evidence="4">
    <location>
        <begin position="582"/>
        <end position="592"/>
    </location>
</feature>
<keyword evidence="1" id="KW-0677">Repeat</keyword>
<keyword evidence="6" id="KW-1185">Reference proteome</keyword>
<evidence type="ECO:0000256" key="1">
    <source>
        <dbReference type="ARBA" id="ARBA00022737"/>
    </source>
</evidence>
<dbReference type="Pfam" id="PF12796">
    <property type="entry name" value="Ank_2"/>
    <property type="match status" value="1"/>
</dbReference>
<organism evidence="5 6">
    <name type="scientific">Plectosphaerella plurivora</name>
    <dbReference type="NCBI Taxonomy" id="936078"/>
    <lineage>
        <taxon>Eukaryota</taxon>
        <taxon>Fungi</taxon>
        <taxon>Dikarya</taxon>
        <taxon>Ascomycota</taxon>
        <taxon>Pezizomycotina</taxon>
        <taxon>Sordariomycetes</taxon>
        <taxon>Hypocreomycetidae</taxon>
        <taxon>Glomerellales</taxon>
        <taxon>Plectosphaerellaceae</taxon>
        <taxon>Plectosphaerella</taxon>
    </lineage>
</organism>
<feature type="region of interest" description="Disordered" evidence="4">
    <location>
        <begin position="90"/>
        <end position="118"/>
    </location>
</feature>
<keyword evidence="2 3" id="KW-0040">ANK repeat</keyword>
<dbReference type="Gene3D" id="1.25.40.20">
    <property type="entry name" value="Ankyrin repeat-containing domain"/>
    <property type="match status" value="2"/>
</dbReference>
<comment type="caution">
    <text evidence="5">The sequence shown here is derived from an EMBL/GenBank/DDBJ whole genome shotgun (WGS) entry which is preliminary data.</text>
</comment>
<feature type="repeat" description="ANK" evidence="3">
    <location>
        <begin position="660"/>
        <end position="692"/>
    </location>
</feature>
<evidence type="ECO:0000256" key="2">
    <source>
        <dbReference type="ARBA" id="ARBA00023043"/>
    </source>
</evidence>
<dbReference type="OrthoDB" id="194358at2759"/>
<reference evidence="5" key="1">
    <citation type="journal article" date="2021" name="Nat. Commun.">
        <title>Genetic determinants of endophytism in the Arabidopsis root mycobiome.</title>
        <authorList>
            <person name="Mesny F."/>
            <person name="Miyauchi S."/>
            <person name="Thiergart T."/>
            <person name="Pickel B."/>
            <person name="Atanasova L."/>
            <person name="Karlsson M."/>
            <person name="Huettel B."/>
            <person name="Barry K.W."/>
            <person name="Haridas S."/>
            <person name="Chen C."/>
            <person name="Bauer D."/>
            <person name="Andreopoulos W."/>
            <person name="Pangilinan J."/>
            <person name="LaButti K."/>
            <person name="Riley R."/>
            <person name="Lipzen A."/>
            <person name="Clum A."/>
            <person name="Drula E."/>
            <person name="Henrissat B."/>
            <person name="Kohler A."/>
            <person name="Grigoriev I.V."/>
            <person name="Martin F.M."/>
            <person name="Hacquard S."/>
        </authorList>
    </citation>
    <scope>NUCLEOTIDE SEQUENCE</scope>
    <source>
        <strain evidence="5">MPI-SDFR-AT-0117</strain>
    </source>
</reference>
<dbReference type="InterPro" id="IPR002110">
    <property type="entry name" value="Ankyrin_rpt"/>
</dbReference>
<dbReference type="SMART" id="SM00248">
    <property type="entry name" value="ANK"/>
    <property type="match status" value="3"/>
</dbReference>
<evidence type="ECO:0000313" key="5">
    <source>
        <dbReference type="EMBL" id="KAH6684883.1"/>
    </source>
</evidence>
<evidence type="ECO:0008006" key="7">
    <source>
        <dbReference type="Google" id="ProtNLM"/>
    </source>
</evidence>
<proteinExistence type="predicted"/>
<dbReference type="SUPFAM" id="SSF48403">
    <property type="entry name" value="Ankyrin repeat"/>
    <property type="match status" value="1"/>
</dbReference>
<accession>A0A9P8V8U2</accession>
<dbReference type="AlphaFoldDB" id="A0A9P8V8U2"/>
<feature type="region of interest" description="Disordered" evidence="4">
    <location>
        <begin position="1"/>
        <end position="23"/>
    </location>
</feature>
<dbReference type="Proteomes" id="UP000770015">
    <property type="component" value="Unassembled WGS sequence"/>
</dbReference>
<gene>
    <name evidence="5" type="ORF">F5X68DRAFT_20994</name>
</gene>